<comment type="cofactor">
    <cofactor evidence="1">
        <name>FMN</name>
        <dbReference type="ChEBI" id="CHEBI:58210"/>
    </cofactor>
</comment>
<accession>A0AAN9J8B3</accession>
<feature type="domain" description="FMN-dependent dehydrogenase" evidence="8">
    <location>
        <begin position="108"/>
        <end position="157"/>
    </location>
</feature>
<dbReference type="Pfam" id="PF01070">
    <property type="entry name" value="FMN_dh"/>
    <property type="match status" value="1"/>
</dbReference>
<dbReference type="InterPro" id="IPR013785">
    <property type="entry name" value="Aldolase_TIM"/>
</dbReference>
<dbReference type="PANTHER" id="PTHR10578">
    <property type="entry name" value="S -2-HYDROXY-ACID OXIDASE-RELATED"/>
    <property type="match status" value="1"/>
</dbReference>
<sequence length="173" mass="19806">MVCDENQTDVYIRMPAVMLSQDAGLNMERHIKNTSNVFLWLMAVGTILCASYWSAWSAREAAVEQEKHLKFWCSILHWWCRVCTCRANSQVLVPLIHHLGESTTARAASTASTIMVLKDRNVVTQLVKRVERAGFKAIALTVDTPILSRREADIKHFPMLFFHLLQIFVYIIV</sequence>
<evidence type="ECO:0000256" key="3">
    <source>
        <dbReference type="ARBA" id="ARBA00022594"/>
    </source>
</evidence>
<evidence type="ECO:0000256" key="4">
    <source>
        <dbReference type="ARBA" id="ARBA00022630"/>
    </source>
</evidence>
<dbReference type="Proteomes" id="UP001359559">
    <property type="component" value="Unassembled WGS sequence"/>
</dbReference>
<keyword evidence="7" id="KW-1133">Transmembrane helix</keyword>
<evidence type="ECO:0000313" key="9">
    <source>
        <dbReference type="EMBL" id="KAK7293356.1"/>
    </source>
</evidence>
<reference evidence="9 10" key="1">
    <citation type="submission" date="2024-01" db="EMBL/GenBank/DDBJ databases">
        <title>The genomes of 5 underutilized Papilionoideae crops provide insights into root nodulation and disease resistance.</title>
        <authorList>
            <person name="Yuan L."/>
        </authorList>
    </citation>
    <scope>NUCLEOTIDE SEQUENCE [LARGE SCALE GENOMIC DNA]</scope>
    <source>
        <strain evidence="9">LY-2023</strain>
        <tissue evidence="9">Leaf</tissue>
    </source>
</reference>
<dbReference type="PANTHER" id="PTHR10578:SF107">
    <property type="entry name" value="2-HYDROXYACID OXIDASE 1"/>
    <property type="match status" value="1"/>
</dbReference>
<keyword evidence="4" id="KW-0285">Flavoprotein</keyword>
<evidence type="ECO:0000256" key="2">
    <source>
        <dbReference type="ARBA" id="ARBA00004923"/>
    </source>
</evidence>
<dbReference type="GO" id="GO:0009854">
    <property type="term" value="P:oxidative photosynthetic carbon pathway"/>
    <property type="evidence" value="ECO:0007669"/>
    <property type="project" value="UniProtKB-KW"/>
</dbReference>
<keyword evidence="5" id="KW-0288">FMN</keyword>
<name>A0AAN9J8B3_CLITE</name>
<organism evidence="9 10">
    <name type="scientific">Clitoria ternatea</name>
    <name type="common">Butterfly pea</name>
    <dbReference type="NCBI Taxonomy" id="43366"/>
    <lineage>
        <taxon>Eukaryota</taxon>
        <taxon>Viridiplantae</taxon>
        <taxon>Streptophyta</taxon>
        <taxon>Embryophyta</taxon>
        <taxon>Tracheophyta</taxon>
        <taxon>Spermatophyta</taxon>
        <taxon>Magnoliopsida</taxon>
        <taxon>eudicotyledons</taxon>
        <taxon>Gunneridae</taxon>
        <taxon>Pentapetalae</taxon>
        <taxon>rosids</taxon>
        <taxon>fabids</taxon>
        <taxon>Fabales</taxon>
        <taxon>Fabaceae</taxon>
        <taxon>Papilionoideae</taxon>
        <taxon>50 kb inversion clade</taxon>
        <taxon>NPAAA clade</taxon>
        <taxon>indigoferoid/millettioid clade</taxon>
        <taxon>Phaseoleae</taxon>
        <taxon>Clitoria</taxon>
    </lineage>
</organism>
<dbReference type="GO" id="GO:0005777">
    <property type="term" value="C:peroxisome"/>
    <property type="evidence" value="ECO:0007669"/>
    <property type="project" value="TreeGrafter"/>
</dbReference>
<evidence type="ECO:0000256" key="5">
    <source>
        <dbReference type="ARBA" id="ARBA00022643"/>
    </source>
</evidence>
<gene>
    <name evidence="9" type="ORF">RJT34_16220</name>
</gene>
<comment type="pathway">
    <text evidence="2">Photosynthesis; photorespiration; glycine from 2-phosphoglycolate: step 2/3.</text>
</comment>
<dbReference type="EMBL" id="JAYKXN010000004">
    <property type="protein sequence ID" value="KAK7293356.1"/>
    <property type="molecule type" value="Genomic_DNA"/>
</dbReference>
<dbReference type="GO" id="GO:0003973">
    <property type="term" value="F:(S)-2-hydroxy-acid oxidase activity"/>
    <property type="evidence" value="ECO:0007669"/>
    <property type="project" value="UniProtKB-EC"/>
</dbReference>
<keyword evidence="3" id="KW-0323">Glycolate pathway</keyword>
<keyword evidence="7" id="KW-0812">Transmembrane</keyword>
<feature type="transmembrane region" description="Helical" evidence="7">
    <location>
        <begin position="37"/>
        <end position="55"/>
    </location>
</feature>
<dbReference type="Gene3D" id="3.20.20.70">
    <property type="entry name" value="Aldolase class I"/>
    <property type="match status" value="1"/>
</dbReference>
<evidence type="ECO:0000256" key="7">
    <source>
        <dbReference type="SAM" id="Phobius"/>
    </source>
</evidence>
<dbReference type="AlphaFoldDB" id="A0AAN9J8B3"/>
<keyword evidence="10" id="KW-1185">Reference proteome</keyword>
<comment type="catalytic activity">
    <reaction evidence="6">
        <text>glycolate + O2 = glyoxylate + H2O2</text>
        <dbReference type="Rhea" id="RHEA:25311"/>
        <dbReference type="ChEBI" id="CHEBI:15379"/>
        <dbReference type="ChEBI" id="CHEBI:16240"/>
        <dbReference type="ChEBI" id="CHEBI:29805"/>
        <dbReference type="ChEBI" id="CHEBI:36655"/>
        <dbReference type="EC" id="1.1.3.15"/>
    </reaction>
    <physiologicalReaction direction="left-to-right" evidence="6">
        <dbReference type="Rhea" id="RHEA:25312"/>
    </physiologicalReaction>
</comment>
<evidence type="ECO:0000259" key="8">
    <source>
        <dbReference type="Pfam" id="PF01070"/>
    </source>
</evidence>
<evidence type="ECO:0000256" key="6">
    <source>
        <dbReference type="ARBA" id="ARBA00036241"/>
    </source>
</evidence>
<evidence type="ECO:0000313" key="10">
    <source>
        <dbReference type="Proteomes" id="UP001359559"/>
    </source>
</evidence>
<dbReference type="InterPro" id="IPR000262">
    <property type="entry name" value="FMN-dep_DH"/>
</dbReference>
<keyword evidence="7" id="KW-0472">Membrane</keyword>
<comment type="caution">
    <text evidence="9">The sequence shown here is derived from an EMBL/GenBank/DDBJ whole genome shotgun (WGS) entry which is preliminary data.</text>
</comment>
<evidence type="ECO:0000256" key="1">
    <source>
        <dbReference type="ARBA" id="ARBA00001917"/>
    </source>
</evidence>
<protein>
    <recommendedName>
        <fullName evidence="8">FMN-dependent dehydrogenase domain-containing protein</fullName>
    </recommendedName>
</protein>
<proteinExistence type="predicted"/>
<dbReference type="SUPFAM" id="SSF51395">
    <property type="entry name" value="FMN-linked oxidoreductases"/>
    <property type="match status" value="1"/>
</dbReference>